<evidence type="ECO:0008006" key="2">
    <source>
        <dbReference type="Google" id="ProtNLM"/>
    </source>
</evidence>
<dbReference type="InterPro" id="IPR029063">
    <property type="entry name" value="SAM-dependent_MTases_sf"/>
</dbReference>
<accession>A0A1B6DKG3</accession>
<dbReference type="Pfam" id="PF01564">
    <property type="entry name" value="Spermine_synth"/>
    <property type="match status" value="1"/>
</dbReference>
<dbReference type="AlphaFoldDB" id="A0A1B6DKG3"/>
<dbReference type="SUPFAM" id="SSF53335">
    <property type="entry name" value="S-adenosyl-L-methionine-dependent methyltransferases"/>
    <property type="match status" value="1"/>
</dbReference>
<dbReference type="PANTHER" id="PTHR11558">
    <property type="entry name" value="SPERMIDINE/SPERMINE SYNTHASE"/>
    <property type="match status" value="1"/>
</dbReference>
<sequence>MVIFDNELLCTDMFCSKSPDCTELNVRLSRKEDITPRYSIVVTDKQQIKDKINSFAAIIVPKGRDCDWLFGVQRGRINLVENSGFDRLAIVYLQRDHEYSSIEDVKVEIYSTIKKLTPELLKTNLKSKKKITFLSMSDDLGQCKQIASGESKFSGKYFIEEIKRNNKDLFRRLIFTATPNSIQSECKLVKVKIQRKVRNIVDYSYLASEHHTYMALAAAMVSKIENAFKVLIIGLGGGALTMFLHIFFKQANITSLEIDSEILQIAKKYFGFKENKQLNVIISDGIDYLHTAAARGEQYHAIFFDVDSKDLSLGVSCPPLNFLQPSLLEDVSKCLHSAGVFVLNLACQDKEIRFETVGKTKKIFQHITSFKTEYDLNELFFLL</sequence>
<evidence type="ECO:0000313" key="1">
    <source>
        <dbReference type="EMBL" id="JAS26176.1"/>
    </source>
</evidence>
<dbReference type="EMBL" id="GEDC01011122">
    <property type="protein sequence ID" value="JAS26176.1"/>
    <property type="molecule type" value="Transcribed_RNA"/>
</dbReference>
<dbReference type="Gene3D" id="3.40.50.150">
    <property type="entry name" value="Vaccinia Virus protein VP39"/>
    <property type="match status" value="1"/>
</dbReference>
<dbReference type="InterPro" id="IPR001045">
    <property type="entry name" value="Spermi_synthase"/>
</dbReference>
<dbReference type="PANTHER" id="PTHR11558:SF11">
    <property type="entry name" value="SPERMIDINE SYNTHASE"/>
    <property type="match status" value="1"/>
</dbReference>
<dbReference type="GO" id="GO:0005829">
    <property type="term" value="C:cytosol"/>
    <property type="evidence" value="ECO:0007669"/>
    <property type="project" value="TreeGrafter"/>
</dbReference>
<protein>
    <recommendedName>
        <fullName evidence="2">PABS domain-containing protein</fullName>
    </recommendedName>
</protein>
<gene>
    <name evidence="1" type="ORF">g.7586</name>
</gene>
<dbReference type="GO" id="GO:0008295">
    <property type="term" value="P:spermidine biosynthetic process"/>
    <property type="evidence" value="ECO:0007669"/>
    <property type="project" value="TreeGrafter"/>
</dbReference>
<dbReference type="GO" id="GO:0004766">
    <property type="term" value="F:spermidine synthase activity"/>
    <property type="evidence" value="ECO:0007669"/>
    <property type="project" value="TreeGrafter"/>
</dbReference>
<reference evidence="1" key="1">
    <citation type="submission" date="2015-12" db="EMBL/GenBank/DDBJ databases">
        <title>De novo transcriptome assembly of four potential Pierce s Disease insect vectors from Arizona vineyards.</title>
        <authorList>
            <person name="Tassone E.E."/>
        </authorList>
    </citation>
    <scope>NUCLEOTIDE SEQUENCE</scope>
</reference>
<name>A0A1B6DKG3_9HEMI</name>
<proteinExistence type="predicted"/>
<organism evidence="1">
    <name type="scientific">Clastoptera arizonana</name>
    <name type="common">Arizona spittle bug</name>
    <dbReference type="NCBI Taxonomy" id="38151"/>
    <lineage>
        <taxon>Eukaryota</taxon>
        <taxon>Metazoa</taxon>
        <taxon>Ecdysozoa</taxon>
        <taxon>Arthropoda</taxon>
        <taxon>Hexapoda</taxon>
        <taxon>Insecta</taxon>
        <taxon>Pterygota</taxon>
        <taxon>Neoptera</taxon>
        <taxon>Paraneoptera</taxon>
        <taxon>Hemiptera</taxon>
        <taxon>Auchenorrhyncha</taxon>
        <taxon>Cercopoidea</taxon>
        <taxon>Clastopteridae</taxon>
        <taxon>Clastoptera</taxon>
    </lineage>
</organism>